<dbReference type="AlphaFoldDB" id="A0A7E4UP92"/>
<dbReference type="Proteomes" id="UP000492821">
    <property type="component" value="Unassembled WGS sequence"/>
</dbReference>
<keyword evidence="1" id="KW-1185">Reference proteome</keyword>
<reference evidence="2" key="2">
    <citation type="submission" date="2020-10" db="UniProtKB">
        <authorList>
            <consortium name="WormBaseParasite"/>
        </authorList>
    </citation>
    <scope>IDENTIFICATION</scope>
</reference>
<dbReference type="WBParaSite" id="Pan_g11156.t1">
    <property type="protein sequence ID" value="Pan_g11156.t1"/>
    <property type="gene ID" value="Pan_g11156"/>
</dbReference>
<accession>A0A7E4UP92</accession>
<organism evidence="1 2">
    <name type="scientific">Panagrellus redivivus</name>
    <name type="common">Microworm</name>
    <dbReference type="NCBI Taxonomy" id="6233"/>
    <lineage>
        <taxon>Eukaryota</taxon>
        <taxon>Metazoa</taxon>
        <taxon>Ecdysozoa</taxon>
        <taxon>Nematoda</taxon>
        <taxon>Chromadorea</taxon>
        <taxon>Rhabditida</taxon>
        <taxon>Tylenchina</taxon>
        <taxon>Panagrolaimomorpha</taxon>
        <taxon>Panagrolaimoidea</taxon>
        <taxon>Panagrolaimidae</taxon>
        <taxon>Panagrellus</taxon>
    </lineage>
</organism>
<reference evidence="1" key="1">
    <citation type="journal article" date="2013" name="Genetics">
        <title>The draft genome and transcriptome of Panagrellus redivivus are shaped by the harsh demands of a free-living lifestyle.</title>
        <authorList>
            <person name="Srinivasan J."/>
            <person name="Dillman A.R."/>
            <person name="Macchietto M.G."/>
            <person name="Heikkinen L."/>
            <person name="Lakso M."/>
            <person name="Fracchia K.M."/>
            <person name="Antoshechkin I."/>
            <person name="Mortazavi A."/>
            <person name="Wong G."/>
            <person name="Sternberg P.W."/>
        </authorList>
    </citation>
    <scope>NUCLEOTIDE SEQUENCE [LARGE SCALE GENOMIC DNA]</scope>
    <source>
        <strain evidence="1">MT8872</strain>
    </source>
</reference>
<proteinExistence type="predicted"/>
<evidence type="ECO:0000313" key="1">
    <source>
        <dbReference type="Proteomes" id="UP000492821"/>
    </source>
</evidence>
<name>A0A7E4UP92_PANRE</name>
<protein>
    <submittedName>
        <fullName evidence="2">Helitron helicase</fullName>
    </submittedName>
</protein>
<sequence length="97" mass="10711">MQAQDILADYLEAATTTTTLLNKSTTRSGKLRHHYEAKLAGTNAELIVGTSNDVNFPIMVTAFFKFPRKTVTTPLSSPCPSEDDGWTTVAPKIKKYF</sequence>
<evidence type="ECO:0000313" key="2">
    <source>
        <dbReference type="WBParaSite" id="Pan_g11156.t1"/>
    </source>
</evidence>